<gene>
    <name evidence="4" type="ORF">PV04_02254</name>
</gene>
<dbReference type="AlphaFoldDB" id="A0A0D2E6J7"/>
<dbReference type="InterPro" id="IPR051164">
    <property type="entry name" value="NmrA-like_oxidored"/>
</dbReference>
<dbReference type="EMBL" id="KN846957">
    <property type="protein sequence ID" value="KIW69942.1"/>
    <property type="molecule type" value="Genomic_DNA"/>
</dbReference>
<dbReference type="Gene3D" id="3.90.25.10">
    <property type="entry name" value="UDP-galactose 4-epimerase, domain 1"/>
    <property type="match status" value="1"/>
</dbReference>
<dbReference type="PANTHER" id="PTHR42748:SF14">
    <property type="entry name" value="SNOAL-LIKE DOMAIN-CONTAINING PROTEIN"/>
    <property type="match status" value="1"/>
</dbReference>
<organism evidence="4 5">
    <name type="scientific">Phialophora macrospora</name>
    <dbReference type="NCBI Taxonomy" id="1851006"/>
    <lineage>
        <taxon>Eukaryota</taxon>
        <taxon>Fungi</taxon>
        <taxon>Dikarya</taxon>
        <taxon>Ascomycota</taxon>
        <taxon>Pezizomycotina</taxon>
        <taxon>Eurotiomycetes</taxon>
        <taxon>Chaetothyriomycetidae</taxon>
        <taxon>Chaetothyriales</taxon>
        <taxon>Herpotrichiellaceae</taxon>
        <taxon>Phialophora</taxon>
    </lineage>
</organism>
<dbReference type="HOGENOM" id="CLU_007383_8_0_1"/>
<dbReference type="Proteomes" id="UP000054266">
    <property type="component" value="Unassembled WGS sequence"/>
</dbReference>
<protein>
    <recommendedName>
        <fullName evidence="3">NmrA-like domain-containing protein</fullName>
    </recommendedName>
</protein>
<evidence type="ECO:0000256" key="2">
    <source>
        <dbReference type="ARBA" id="ARBA00022857"/>
    </source>
</evidence>
<evidence type="ECO:0000259" key="3">
    <source>
        <dbReference type="Pfam" id="PF05368"/>
    </source>
</evidence>
<keyword evidence="2" id="KW-0521">NADP</keyword>
<keyword evidence="5" id="KW-1185">Reference proteome</keyword>
<dbReference type="GO" id="GO:0005634">
    <property type="term" value="C:nucleus"/>
    <property type="evidence" value="ECO:0007669"/>
    <property type="project" value="TreeGrafter"/>
</dbReference>
<sequence>MASSHRKEILVIGGTGAQGMPVVKSKSKSKPKSRYTAMESKVFIHTSNDLLYMPLTLMLMLTLAFQTVLSASTEYSARVLTRDPSSARAKQLASLPHVTLIQGTQDSQVDLHRAFKGVYGAWVNLDGFVLGEMKELFFGFRAYEIARHEGVKHYVWANCDYALRIAGWREEFHWGHNDAKGRVGDFILAQDQTTMASTLFTVGPYMDMLLDGMFMPSEELDDGTLVWENPSEDGKIPLMALDDVGVFVKWIFDHPERSTGINLEMATDQVSFSDITSAFEKVTGRKGIHRRISFEEYYPKREPYPNAPANWANNDGTPATMTWRENFTAWWKFWGGGLGATRDMALLDEIYPERIKTLEEWMTKVNYQGGKRGSVLKDIGDLSARSKSGKGNL</sequence>
<name>A0A0D2E6J7_9EURO</name>
<dbReference type="Pfam" id="PF05368">
    <property type="entry name" value="NmrA"/>
    <property type="match status" value="1"/>
</dbReference>
<dbReference type="InterPro" id="IPR036291">
    <property type="entry name" value="NAD(P)-bd_dom_sf"/>
</dbReference>
<dbReference type="Gene3D" id="3.40.50.720">
    <property type="entry name" value="NAD(P)-binding Rossmann-like Domain"/>
    <property type="match status" value="1"/>
</dbReference>
<accession>A0A0D2E6J7</accession>
<feature type="domain" description="NmrA-like" evidence="3">
    <location>
        <begin position="70"/>
        <end position="299"/>
    </location>
</feature>
<comment type="similarity">
    <text evidence="1">Belongs to the NmrA-type oxidoreductase family.</text>
</comment>
<evidence type="ECO:0000313" key="4">
    <source>
        <dbReference type="EMBL" id="KIW69942.1"/>
    </source>
</evidence>
<proteinExistence type="inferred from homology"/>
<dbReference type="SUPFAM" id="SSF51735">
    <property type="entry name" value="NAD(P)-binding Rossmann-fold domains"/>
    <property type="match status" value="1"/>
</dbReference>
<dbReference type="STRING" id="5601.A0A0D2E6J7"/>
<reference evidence="4 5" key="1">
    <citation type="submission" date="2015-01" db="EMBL/GenBank/DDBJ databases">
        <title>The Genome Sequence of Capronia semiimmersa CBS27337.</title>
        <authorList>
            <consortium name="The Broad Institute Genomics Platform"/>
            <person name="Cuomo C."/>
            <person name="de Hoog S."/>
            <person name="Gorbushina A."/>
            <person name="Stielow B."/>
            <person name="Teixiera M."/>
            <person name="Abouelleil A."/>
            <person name="Chapman S.B."/>
            <person name="Priest M."/>
            <person name="Young S.K."/>
            <person name="Wortman J."/>
            <person name="Nusbaum C."/>
            <person name="Birren B."/>
        </authorList>
    </citation>
    <scope>NUCLEOTIDE SEQUENCE [LARGE SCALE GENOMIC DNA]</scope>
    <source>
        <strain evidence="4 5">CBS 27337</strain>
    </source>
</reference>
<evidence type="ECO:0000256" key="1">
    <source>
        <dbReference type="ARBA" id="ARBA00006328"/>
    </source>
</evidence>
<evidence type="ECO:0000313" key="5">
    <source>
        <dbReference type="Proteomes" id="UP000054266"/>
    </source>
</evidence>
<dbReference type="PANTHER" id="PTHR42748">
    <property type="entry name" value="NITROGEN METABOLITE REPRESSION PROTEIN NMRA FAMILY MEMBER"/>
    <property type="match status" value="1"/>
</dbReference>
<dbReference type="InterPro" id="IPR008030">
    <property type="entry name" value="NmrA-like"/>
</dbReference>